<dbReference type="Proteomes" id="UP001200557">
    <property type="component" value="Unassembled WGS sequence"/>
</dbReference>
<dbReference type="EC" id="2.3.1.1" evidence="6"/>
<name>A0ABS9CWW5_9RHOB</name>
<dbReference type="Gene3D" id="3.60.70.12">
    <property type="entry name" value="L-amino peptidase D-ALA esterase/amidase"/>
    <property type="match status" value="1"/>
</dbReference>
<feature type="binding site" evidence="6">
    <location>
        <position position="404"/>
    </location>
    <ligand>
        <name>substrate</name>
    </ligand>
</feature>
<keyword evidence="6" id="KW-0055">Arginine biosynthesis</keyword>
<comment type="pathway">
    <text evidence="6">Amino-acid biosynthesis; L-arginine biosynthesis; L-ornithine and N-acetyl-L-glutamate from L-glutamate and N(2)-acetyl-L-ornithine (cyclic): step 1/1.</text>
</comment>
<dbReference type="HAMAP" id="MF_01106">
    <property type="entry name" value="ArgJ"/>
    <property type="match status" value="1"/>
</dbReference>
<feature type="binding site" evidence="6">
    <location>
        <position position="276"/>
    </location>
    <ligand>
        <name>substrate</name>
    </ligand>
</feature>
<feature type="binding site" evidence="6">
    <location>
        <position position="158"/>
    </location>
    <ligand>
        <name>substrate</name>
    </ligand>
</feature>
<comment type="catalytic activity">
    <reaction evidence="6">
        <text>N(2)-acetyl-L-ornithine + L-glutamate = N-acetyl-L-glutamate + L-ornithine</text>
        <dbReference type="Rhea" id="RHEA:15349"/>
        <dbReference type="ChEBI" id="CHEBI:29985"/>
        <dbReference type="ChEBI" id="CHEBI:44337"/>
        <dbReference type="ChEBI" id="CHEBI:46911"/>
        <dbReference type="ChEBI" id="CHEBI:57805"/>
        <dbReference type="EC" id="2.3.1.35"/>
    </reaction>
</comment>
<comment type="similarity">
    <text evidence="1 6">Belongs to the ArgJ family.</text>
</comment>
<dbReference type="RefSeq" id="WP_235225698.1">
    <property type="nucleotide sequence ID" value="NZ_JAKGAQ010000002.1"/>
</dbReference>
<feature type="active site" description="Nucleophile" evidence="6">
    <location>
        <position position="195"/>
    </location>
</feature>
<dbReference type="SUPFAM" id="SSF56266">
    <property type="entry name" value="DmpA/ArgJ-like"/>
    <property type="match status" value="1"/>
</dbReference>
<dbReference type="EC" id="2.3.1.35" evidence="6"/>
<feature type="binding site" evidence="6">
    <location>
        <position position="399"/>
    </location>
    <ligand>
        <name>substrate</name>
    </ligand>
</feature>
<keyword evidence="8" id="KW-1185">Reference proteome</keyword>
<evidence type="ECO:0000256" key="1">
    <source>
        <dbReference type="ARBA" id="ARBA00006774"/>
    </source>
</evidence>
<feature type="chain" id="PRO_5044913770" description="Arginine biosynthesis bifunctional protein ArgJ beta chain" evidence="6">
    <location>
        <begin position="195"/>
        <end position="404"/>
    </location>
</feature>
<evidence type="ECO:0000256" key="3">
    <source>
        <dbReference type="ARBA" id="ARBA00022679"/>
    </source>
</evidence>
<dbReference type="PANTHER" id="PTHR23100">
    <property type="entry name" value="ARGININE BIOSYNTHESIS BIFUNCTIONAL PROTEIN ARGJ"/>
    <property type="match status" value="1"/>
</dbReference>
<dbReference type="InterPro" id="IPR042195">
    <property type="entry name" value="ArgJ_beta_C"/>
</dbReference>
<feature type="binding site" evidence="6">
    <location>
        <position position="195"/>
    </location>
    <ligand>
        <name>substrate</name>
    </ligand>
</feature>
<feature type="chain" id="PRO_5044913769" description="Arginine biosynthesis bifunctional protein ArgJ alpha chain" evidence="6">
    <location>
        <begin position="1"/>
        <end position="194"/>
    </location>
</feature>
<sequence>MTLSPLAPPRFPDLPIIDGVRFASGAAGVKYEGRDDVMLAELAAGTTIAGVFTRSSTRSAPVLDCQSKLGKPSGERAAFLVNSGNSNAFTGSAGEKSVEALCLGLSDVMTIPEDRIFTASTGVIGERLPHGRIIDTMNDLNARLSPSEIKGAASAIMTTDTFAKGASADVEIDGKVVRIAGIAKGSGMIAPDMATMLVYIFTDAKISQPDLQALLGVLNDKTFNCITVDSDTSTSDTLMVAATGASGVDVTDSAGFTQALRDVMLDLAHQVVRDGEGATKFVEIRVSGAASDTEARVVGLSIANSPLVKTAIAGEDPNWGRIVMAVGKSGAQADRDRLAIRFGDITVAENGWVSADYTEDAGVEYMKQQNLVIGVDLGIGGGLGTVWTCDLTHGYITINADYRS</sequence>
<feature type="binding site" evidence="6">
    <location>
        <position position="184"/>
    </location>
    <ligand>
        <name>substrate</name>
    </ligand>
</feature>
<keyword evidence="4 6" id="KW-0068">Autocatalytic cleavage</keyword>
<evidence type="ECO:0000256" key="4">
    <source>
        <dbReference type="ARBA" id="ARBA00022813"/>
    </source>
</evidence>
<evidence type="ECO:0000313" key="7">
    <source>
        <dbReference type="EMBL" id="MCF2871436.1"/>
    </source>
</evidence>
<evidence type="ECO:0000256" key="5">
    <source>
        <dbReference type="ARBA" id="ARBA00023315"/>
    </source>
</evidence>
<keyword evidence="6" id="KW-0028">Amino-acid biosynthesis</keyword>
<dbReference type="CDD" id="cd02152">
    <property type="entry name" value="OAT"/>
    <property type="match status" value="1"/>
</dbReference>
<feature type="site" description="Involved in the stabilization of negative charge on the oxyanion by the formation of the oxyanion hole" evidence="6">
    <location>
        <position position="121"/>
    </location>
</feature>
<dbReference type="NCBIfam" id="TIGR00120">
    <property type="entry name" value="ArgJ"/>
    <property type="match status" value="1"/>
</dbReference>
<keyword evidence="6" id="KW-0511">Multifunctional enzyme</keyword>
<keyword evidence="3 6" id="KW-0808">Transferase</keyword>
<dbReference type="Pfam" id="PF01960">
    <property type="entry name" value="ArgJ"/>
    <property type="match status" value="1"/>
</dbReference>
<dbReference type="PANTHER" id="PTHR23100:SF0">
    <property type="entry name" value="ARGININE BIOSYNTHESIS BIFUNCTIONAL PROTEIN ARGJ, MITOCHONDRIAL"/>
    <property type="match status" value="1"/>
</dbReference>
<comment type="pathway">
    <text evidence="6">Amino-acid biosynthesis; L-arginine biosynthesis; N(2)-acetyl-L-ornithine from L-glutamate: step 1/4.</text>
</comment>
<comment type="subcellular location">
    <subcellularLocation>
        <location evidence="6">Cytoplasm</location>
    </subcellularLocation>
</comment>
<comment type="subunit">
    <text evidence="2 6">Heterotetramer of two alpha and two beta chains.</text>
</comment>
<comment type="function">
    <text evidence="6">Catalyzes two activities which are involved in the cyclic version of arginine biosynthesis: the synthesis of N-acetylglutamate from glutamate and acetyl-CoA as the acetyl donor, and of ornithine by transacetylation between N(2)-acetylornithine and glutamate.</text>
</comment>
<protein>
    <recommendedName>
        <fullName evidence="6">Arginine biosynthesis bifunctional protein ArgJ</fullName>
    </recommendedName>
    <domain>
        <recommendedName>
            <fullName evidence="6">Glutamate N-acetyltransferase</fullName>
            <ecNumber evidence="6">2.3.1.35</ecNumber>
        </recommendedName>
        <alternativeName>
            <fullName evidence="6">Ornithine acetyltransferase</fullName>
            <shortName evidence="6">OATase</shortName>
        </alternativeName>
        <alternativeName>
            <fullName evidence="6">Ornithine transacetylase</fullName>
        </alternativeName>
    </domain>
    <domain>
        <recommendedName>
            <fullName evidence="6">Amino-acid acetyltransferase</fullName>
            <ecNumber evidence="6">2.3.1.1</ecNumber>
        </recommendedName>
        <alternativeName>
            <fullName evidence="6">N-acetylglutamate synthase</fullName>
            <shortName evidence="6">AGSase</shortName>
        </alternativeName>
    </domain>
    <component>
        <recommendedName>
            <fullName evidence="6">Arginine biosynthesis bifunctional protein ArgJ alpha chain</fullName>
        </recommendedName>
    </component>
    <component>
        <recommendedName>
            <fullName evidence="6">Arginine biosynthesis bifunctional protein ArgJ beta chain</fullName>
        </recommendedName>
    </component>
</protein>
<keyword evidence="6" id="KW-0963">Cytoplasm</keyword>
<evidence type="ECO:0000313" key="8">
    <source>
        <dbReference type="Proteomes" id="UP001200557"/>
    </source>
</evidence>
<dbReference type="InterPro" id="IPR016117">
    <property type="entry name" value="ArgJ-like_dom_sf"/>
</dbReference>
<comment type="catalytic activity">
    <reaction evidence="6">
        <text>L-glutamate + acetyl-CoA = N-acetyl-L-glutamate + CoA + H(+)</text>
        <dbReference type="Rhea" id="RHEA:24292"/>
        <dbReference type="ChEBI" id="CHEBI:15378"/>
        <dbReference type="ChEBI" id="CHEBI:29985"/>
        <dbReference type="ChEBI" id="CHEBI:44337"/>
        <dbReference type="ChEBI" id="CHEBI:57287"/>
        <dbReference type="ChEBI" id="CHEBI:57288"/>
        <dbReference type="EC" id="2.3.1.1"/>
    </reaction>
</comment>
<dbReference type="NCBIfam" id="NF003802">
    <property type="entry name" value="PRK05388.1"/>
    <property type="match status" value="1"/>
</dbReference>
<dbReference type="Gene3D" id="3.10.20.340">
    <property type="entry name" value="ArgJ beta chain, C-terminal domain"/>
    <property type="match status" value="1"/>
</dbReference>
<evidence type="ECO:0000256" key="2">
    <source>
        <dbReference type="ARBA" id="ARBA00011475"/>
    </source>
</evidence>
<evidence type="ECO:0000256" key="6">
    <source>
        <dbReference type="HAMAP-Rule" id="MF_01106"/>
    </source>
</evidence>
<feature type="site" description="Cleavage; by autolysis" evidence="6">
    <location>
        <begin position="194"/>
        <end position="195"/>
    </location>
</feature>
<proteinExistence type="inferred from homology"/>
<organism evidence="7 8">
    <name type="scientific">Octadecabacter dasysiphoniae</name>
    <dbReference type="NCBI Taxonomy" id="2909341"/>
    <lineage>
        <taxon>Bacteria</taxon>
        <taxon>Pseudomonadati</taxon>
        <taxon>Pseudomonadota</taxon>
        <taxon>Alphaproteobacteria</taxon>
        <taxon>Rhodobacterales</taxon>
        <taxon>Roseobacteraceae</taxon>
        <taxon>Octadecabacter</taxon>
    </lineage>
</organism>
<dbReference type="InterPro" id="IPR002813">
    <property type="entry name" value="Arg_biosynth_ArgJ"/>
</dbReference>
<reference evidence="7 8" key="1">
    <citation type="submission" date="2022-01" db="EMBL/GenBank/DDBJ databases">
        <title>Octadecabacter sp. nov., isolated from a marine alga.</title>
        <authorList>
            <person name="Jin M.S."/>
            <person name="Kim H.M."/>
            <person name="Han D.M."/>
            <person name="Jung J.J."/>
            <person name="Jeon C.O."/>
        </authorList>
    </citation>
    <scope>NUCLEOTIDE SEQUENCE [LARGE SCALE GENOMIC DNA]</scope>
    <source>
        <strain evidence="7 8">G9-8</strain>
    </source>
</reference>
<keyword evidence="5 6" id="KW-0012">Acyltransferase</keyword>
<gene>
    <name evidence="6 7" type="primary">argJ</name>
    <name evidence="7" type="ORF">L0664_10215</name>
</gene>
<dbReference type="GO" id="GO:0004358">
    <property type="term" value="F:L-glutamate N-acetyltransferase activity, acting on acetyl-L-ornithine as donor"/>
    <property type="evidence" value="ECO:0007669"/>
    <property type="project" value="UniProtKB-EC"/>
</dbReference>
<dbReference type="EMBL" id="JAKGAQ010000002">
    <property type="protein sequence ID" value="MCF2871436.1"/>
    <property type="molecule type" value="Genomic_DNA"/>
</dbReference>
<accession>A0ABS9CWW5</accession>
<comment type="caution">
    <text evidence="7">The sequence shown here is derived from an EMBL/GenBank/DDBJ whole genome shotgun (WGS) entry which is preliminary data.</text>
</comment>
<feature type="site" description="Involved in the stabilization of negative charge on the oxyanion by the formation of the oxyanion hole" evidence="6">
    <location>
        <position position="122"/>
    </location>
</feature>